<dbReference type="Proteomes" id="UP001556118">
    <property type="component" value="Unassembled WGS sequence"/>
</dbReference>
<feature type="domain" description="GP-PDE" evidence="1">
    <location>
        <begin position="27"/>
        <end position="261"/>
    </location>
</feature>
<dbReference type="PROSITE" id="PS51704">
    <property type="entry name" value="GP_PDE"/>
    <property type="match status" value="1"/>
</dbReference>
<dbReference type="PANTHER" id="PTHR46211:SF1">
    <property type="entry name" value="GLYCEROPHOSPHODIESTER PHOSPHODIESTERASE, CYTOPLASMIC"/>
    <property type="match status" value="1"/>
</dbReference>
<comment type="caution">
    <text evidence="2">The sequence shown here is derived from an EMBL/GenBank/DDBJ whole genome shotgun (WGS) entry which is preliminary data.</text>
</comment>
<proteinExistence type="predicted"/>
<dbReference type="EMBL" id="JBFNXR010000021">
    <property type="protein sequence ID" value="MEW9854986.1"/>
    <property type="molecule type" value="Genomic_DNA"/>
</dbReference>
<gene>
    <name evidence="2" type="ORF">ABUH87_07300</name>
</gene>
<dbReference type="SUPFAM" id="SSF51695">
    <property type="entry name" value="PLC-like phosphodiesterases"/>
    <property type="match status" value="1"/>
</dbReference>
<dbReference type="Pfam" id="PF03009">
    <property type="entry name" value="GDPD"/>
    <property type="match status" value="1"/>
</dbReference>
<dbReference type="Gene3D" id="3.20.20.190">
    <property type="entry name" value="Phosphatidylinositol (PI) phosphodiesterase"/>
    <property type="match status" value="1"/>
</dbReference>
<protein>
    <submittedName>
        <fullName evidence="2">Glycerophosphodiester phosphodiesterase family protein</fullName>
    </submittedName>
</protein>
<keyword evidence="3" id="KW-1185">Reference proteome</keyword>
<reference evidence="2 3" key="1">
    <citation type="submission" date="2024-06" db="EMBL/GenBank/DDBJ databases">
        <title>Novosphingobium rhizovicinus M1R2S20.</title>
        <authorList>
            <person name="Sun J.-Q."/>
        </authorList>
    </citation>
    <scope>NUCLEOTIDE SEQUENCE [LARGE SCALE GENOMIC DNA]</scope>
    <source>
        <strain evidence="2 3">M1R2S20</strain>
    </source>
</reference>
<dbReference type="RefSeq" id="WP_367771895.1">
    <property type="nucleotide sequence ID" value="NZ_JBFNXR010000021.1"/>
</dbReference>
<sequence>MPLLPLAPLDRLLAPAPEPGKVAWIARQEFAHRGFHAAGTPENSLAAFEAAIAQGWGIECDVQRSRDGQPMVFHDWKLDRLTEHAGGVARFIAEQLCRMELRGGKGTIPTLDAALSQIAGRVPLLIEIKTRRERRVANFCLAVHATLKGYVGPHAVMSFDPRVTRWFFRHAPDTVRGLVVTENENRSLSGAIRRRLALWHARPDFLAYDVRDLPSRFAAEQRARGLPIATWTVRAPEQRKRAQASADAVIAEADGFSCTAKDGELTA</sequence>
<evidence type="ECO:0000313" key="3">
    <source>
        <dbReference type="Proteomes" id="UP001556118"/>
    </source>
</evidence>
<evidence type="ECO:0000313" key="2">
    <source>
        <dbReference type="EMBL" id="MEW9854986.1"/>
    </source>
</evidence>
<name>A0ABV3RA85_9SPHN</name>
<dbReference type="InterPro" id="IPR030395">
    <property type="entry name" value="GP_PDE_dom"/>
</dbReference>
<dbReference type="InterPro" id="IPR017946">
    <property type="entry name" value="PLC-like_Pdiesterase_TIM-brl"/>
</dbReference>
<evidence type="ECO:0000259" key="1">
    <source>
        <dbReference type="PROSITE" id="PS51704"/>
    </source>
</evidence>
<dbReference type="PANTHER" id="PTHR46211">
    <property type="entry name" value="GLYCEROPHOSPHORYL DIESTER PHOSPHODIESTERASE"/>
    <property type="match status" value="1"/>
</dbReference>
<accession>A0ABV3RA85</accession>
<organism evidence="2 3">
    <name type="scientific">Novosphingobium rhizovicinum</name>
    <dbReference type="NCBI Taxonomy" id="3228928"/>
    <lineage>
        <taxon>Bacteria</taxon>
        <taxon>Pseudomonadati</taxon>
        <taxon>Pseudomonadota</taxon>
        <taxon>Alphaproteobacteria</taxon>
        <taxon>Sphingomonadales</taxon>
        <taxon>Sphingomonadaceae</taxon>
        <taxon>Novosphingobium</taxon>
    </lineage>
</organism>